<evidence type="ECO:0000256" key="4">
    <source>
        <dbReference type="ARBA" id="ARBA00023015"/>
    </source>
</evidence>
<accession>A0ABT7HIQ8</accession>
<dbReference type="InterPro" id="IPR003796">
    <property type="entry name" value="RNR_NrdR-like"/>
</dbReference>
<dbReference type="InterPro" id="IPR055173">
    <property type="entry name" value="NrdR-like_N"/>
</dbReference>
<dbReference type="PANTHER" id="PTHR30455">
    <property type="entry name" value="TRANSCRIPTIONAL REPRESSOR NRDR"/>
    <property type="match status" value="1"/>
</dbReference>
<dbReference type="Pfam" id="PF22811">
    <property type="entry name" value="Zn_ribbon_NrdR"/>
    <property type="match status" value="1"/>
</dbReference>
<keyword evidence="5 7" id="KW-0238">DNA-binding</keyword>
<feature type="domain" description="ATP-cone" evidence="8">
    <location>
        <begin position="48"/>
        <end position="138"/>
    </location>
</feature>
<keyword evidence="3 7" id="KW-0067">ATP-binding</keyword>
<evidence type="ECO:0000256" key="2">
    <source>
        <dbReference type="ARBA" id="ARBA00022741"/>
    </source>
</evidence>
<evidence type="ECO:0000256" key="1">
    <source>
        <dbReference type="ARBA" id="ARBA00022491"/>
    </source>
</evidence>
<proteinExistence type="inferred from homology"/>
<evidence type="ECO:0000256" key="3">
    <source>
        <dbReference type="ARBA" id="ARBA00022840"/>
    </source>
</evidence>
<reference evidence="9 10" key="1">
    <citation type="submission" date="2023-06" db="EMBL/GenBank/DDBJ databases">
        <title>Antibody response to the Sneathia vaginalis cytopathogenic toxin A during pregnancy.</title>
        <authorList>
            <person name="Mccoy Z.T."/>
            <person name="Serrano M.G."/>
            <person name="Spaine K."/>
            <person name="Edwards D.J."/>
            <person name="Buck G.A."/>
            <person name="Jefferson K."/>
        </authorList>
    </citation>
    <scope>NUCLEOTIDE SEQUENCE [LARGE SCALE GENOMIC DNA]</scope>
    <source>
        <strain evidence="9 10">CCUG 42621</strain>
    </source>
</reference>
<comment type="similarity">
    <text evidence="7">Belongs to the NrdR family.</text>
</comment>
<dbReference type="Proteomes" id="UP001225134">
    <property type="component" value="Unassembled WGS sequence"/>
</dbReference>
<evidence type="ECO:0000313" key="10">
    <source>
        <dbReference type="Proteomes" id="UP001225134"/>
    </source>
</evidence>
<evidence type="ECO:0000313" key="9">
    <source>
        <dbReference type="EMBL" id="MDK9580403.1"/>
    </source>
</evidence>
<dbReference type="NCBIfam" id="TIGR00244">
    <property type="entry name" value="transcriptional regulator NrdR"/>
    <property type="match status" value="1"/>
</dbReference>
<comment type="caution">
    <text evidence="7">Lacks conserved residue(s) required for the propagation of feature annotation.</text>
</comment>
<dbReference type="PANTHER" id="PTHR30455:SF2">
    <property type="entry name" value="TRANSCRIPTIONAL REPRESSOR NRDR"/>
    <property type="match status" value="1"/>
</dbReference>
<name>A0ABT7HIQ8_9FUSO</name>
<evidence type="ECO:0000256" key="7">
    <source>
        <dbReference type="HAMAP-Rule" id="MF_00440"/>
    </source>
</evidence>
<keyword evidence="1 7" id="KW-0678">Repressor</keyword>
<protein>
    <recommendedName>
        <fullName evidence="7">Transcriptional repressor NrdR</fullName>
    </recommendedName>
</protein>
<gene>
    <name evidence="7 9" type="primary">nrdR</name>
    <name evidence="9" type="ORF">QQA45_02585</name>
</gene>
<evidence type="ECO:0000259" key="8">
    <source>
        <dbReference type="PROSITE" id="PS51161"/>
    </source>
</evidence>
<sequence>MRCIFCKYEDTSVVDSRLIDNNKIKRRRECKKCKKRFNTYEEVEQQPILVIKKDGSTQPFSKNKIYNSITRALIKRNIKPECIQDLVLDIENEIREGYSKGINSKKIGEIILKKLLLIDEVAYVRFASVYNKFDNLDSFIEIINKIKKEKEE</sequence>
<dbReference type="RefSeq" id="WP_066728666.1">
    <property type="nucleotide sequence ID" value="NZ_CAMPUK010000008.1"/>
</dbReference>
<keyword evidence="6 7" id="KW-0804">Transcription</keyword>
<comment type="caution">
    <text evidence="9">The sequence shown here is derived from an EMBL/GenBank/DDBJ whole genome shotgun (WGS) entry which is preliminary data.</text>
</comment>
<dbReference type="EMBL" id="JASSPP010000003">
    <property type="protein sequence ID" value="MDK9580403.1"/>
    <property type="molecule type" value="Genomic_DNA"/>
</dbReference>
<keyword evidence="2 7" id="KW-0547">Nucleotide-binding</keyword>
<comment type="function">
    <text evidence="7">Negatively regulates transcription of bacterial ribonucleotide reductase nrd genes and operons by binding to NrdR-boxes.</text>
</comment>
<evidence type="ECO:0000256" key="5">
    <source>
        <dbReference type="ARBA" id="ARBA00023125"/>
    </source>
</evidence>
<keyword evidence="4 7" id="KW-0805">Transcription regulation</keyword>
<evidence type="ECO:0000256" key="6">
    <source>
        <dbReference type="ARBA" id="ARBA00023163"/>
    </source>
</evidence>
<organism evidence="9 10">
    <name type="scientific">Sneathia sanguinegens</name>
    <dbReference type="NCBI Taxonomy" id="40543"/>
    <lineage>
        <taxon>Bacteria</taxon>
        <taxon>Fusobacteriati</taxon>
        <taxon>Fusobacteriota</taxon>
        <taxon>Fusobacteriia</taxon>
        <taxon>Fusobacteriales</taxon>
        <taxon>Leptotrichiaceae</taxon>
        <taxon>Sneathia</taxon>
    </lineage>
</organism>
<dbReference type="InterPro" id="IPR005144">
    <property type="entry name" value="ATP-cone_dom"/>
</dbReference>
<dbReference type="HAMAP" id="MF_00440">
    <property type="entry name" value="NrdR"/>
    <property type="match status" value="1"/>
</dbReference>
<dbReference type="PROSITE" id="PS51161">
    <property type="entry name" value="ATP_CONE"/>
    <property type="match status" value="1"/>
</dbReference>
<dbReference type="Pfam" id="PF03477">
    <property type="entry name" value="ATP-cone"/>
    <property type="match status" value="1"/>
</dbReference>
<keyword evidence="10" id="KW-1185">Reference proteome</keyword>